<keyword evidence="5" id="KW-1185">Reference proteome</keyword>
<gene>
    <name evidence="4" type="ORF">HRI_004476700</name>
</gene>
<dbReference type="CDD" id="cd00590">
    <property type="entry name" value="RRM_SF"/>
    <property type="match status" value="1"/>
</dbReference>
<sequence length="617" mass="69171">MKWHKHNFENEREFGSSRAASRRTQQADGYHSGLFLRNGFAVFVNHVSKRIHPTSLREDFSEYGKVQSVFIAYHNHKRLKSPSTFAFVRFAKKEEALKAVNHGNNRQMDGFVIKVFLEEKRARGAVAPTAAPEVCQTGSTIKKRSAPNGLRDNRSYKEVLLEKFHQSSTGMAQPPYPKVSVCATCKGKVNLPSSITSEQVLSLNLELSSAEDWLKVCLVGQIKGMYDACCVQQALRADSFKVEVCTWSGFYAIIRFEKEEQIPIFWYLRDSLIRTWFSDIDYLKNFKKENKLKVWVCMEGIPLSIWHDSVFSLIGSRMGSVVRIDDETSNKSKLDVARIFIVVGCLSDIPPFVTISMFGKEYRIRLSTSEYEDERCWLDDGQLNSQFEEEVMCLTNDINHENHDAAEGMSPKVSDSGSQLNSPTAGIVCSSGGDIAAGGLQGGQDNSGPNLLNEPSKSNNLIDVPIQHDNGPAELSDNSTSCDPTIDANTGIFTIKPKLIKQKNNGSMSLVLRSNLEKMQNWSSFSPAKFSMFENSRKIKAKKRMKSPNHFKPVEIGFKNSKHSLPTLGSDSDNQARNALSEAIVALEVCESLGLSFDANQKEVIHRFMEIDREARV</sequence>
<feature type="domain" description="RRM" evidence="3">
    <location>
        <begin position="40"/>
        <end position="120"/>
    </location>
</feature>
<protein>
    <recommendedName>
        <fullName evidence="3">RRM domain-containing protein</fullName>
    </recommendedName>
</protein>
<name>A0A9W7J4S0_HIBTR</name>
<evidence type="ECO:0000259" key="3">
    <source>
        <dbReference type="PROSITE" id="PS50102"/>
    </source>
</evidence>
<reference evidence="4" key="1">
    <citation type="submission" date="2023-05" db="EMBL/GenBank/DDBJ databases">
        <title>Genome and transcriptome analyses reveal genes involved in the formation of fine ridges on petal epidermal cells in Hibiscus trionum.</title>
        <authorList>
            <person name="Koshimizu S."/>
            <person name="Masuda S."/>
            <person name="Ishii T."/>
            <person name="Shirasu K."/>
            <person name="Hoshino A."/>
            <person name="Arita M."/>
        </authorList>
    </citation>
    <scope>NUCLEOTIDE SEQUENCE</scope>
    <source>
        <strain evidence="4">Hamamatsu line</strain>
    </source>
</reference>
<dbReference type="InterPro" id="IPR035979">
    <property type="entry name" value="RBD_domain_sf"/>
</dbReference>
<comment type="caution">
    <text evidence="4">The sequence shown here is derived from an EMBL/GenBank/DDBJ whole genome shotgun (WGS) entry which is preliminary data.</text>
</comment>
<evidence type="ECO:0000256" key="1">
    <source>
        <dbReference type="PROSITE-ProRule" id="PRU00176"/>
    </source>
</evidence>
<dbReference type="SMART" id="SM00360">
    <property type="entry name" value="RRM"/>
    <property type="match status" value="1"/>
</dbReference>
<dbReference type="InterPro" id="IPR012677">
    <property type="entry name" value="Nucleotide-bd_a/b_plait_sf"/>
</dbReference>
<dbReference type="InterPro" id="IPR000504">
    <property type="entry name" value="RRM_dom"/>
</dbReference>
<dbReference type="PROSITE" id="PS50102">
    <property type="entry name" value="RRM"/>
    <property type="match status" value="1"/>
</dbReference>
<dbReference type="GO" id="GO:0003723">
    <property type="term" value="F:RNA binding"/>
    <property type="evidence" value="ECO:0007669"/>
    <property type="project" value="UniProtKB-UniRule"/>
</dbReference>
<dbReference type="Gene3D" id="3.30.70.330">
    <property type="match status" value="1"/>
</dbReference>
<dbReference type="PANTHER" id="PTHR31286">
    <property type="entry name" value="GLYCINE-RICH CELL WALL STRUCTURAL PROTEIN 1.8-LIKE"/>
    <property type="match status" value="1"/>
</dbReference>
<keyword evidence="1" id="KW-0694">RNA-binding</keyword>
<proteinExistence type="predicted"/>
<evidence type="ECO:0000313" key="5">
    <source>
        <dbReference type="Proteomes" id="UP001165190"/>
    </source>
</evidence>
<dbReference type="OrthoDB" id="997162at2759"/>
<dbReference type="SUPFAM" id="SSF54928">
    <property type="entry name" value="RNA-binding domain, RBD"/>
    <property type="match status" value="1"/>
</dbReference>
<evidence type="ECO:0000313" key="4">
    <source>
        <dbReference type="EMBL" id="GMJ08075.1"/>
    </source>
</evidence>
<dbReference type="EMBL" id="BSYR01000049">
    <property type="protein sequence ID" value="GMJ08075.1"/>
    <property type="molecule type" value="Genomic_DNA"/>
</dbReference>
<dbReference type="InterPro" id="IPR040256">
    <property type="entry name" value="At4g02000-like"/>
</dbReference>
<dbReference type="Proteomes" id="UP001165190">
    <property type="component" value="Unassembled WGS sequence"/>
</dbReference>
<feature type="region of interest" description="Disordered" evidence="2">
    <location>
        <begin position="1"/>
        <end position="23"/>
    </location>
</feature>
<evidence type="ECO:0000256" key="2">
    <source>
        <dbReference type="SAM" id="MobiDB-lite"/>
    </source>
</evidence>
<organism evidence="4 5">
    <name type="scientific">Hibiscus trionum</name>
    <name type="common">Flower of an hour</name>
    <dbReference type="NCBI Taxonomy" id="183268"/>
    <lineage>
        <taxon>Eukaryota</taxon>
        <taxon>Viridiplantae</taxon>
        <taxon>Streptophyta</taxon>
        <taxon>Embryophyta</taxon>
        <taxon>Tracheophyta</taxon>
        <taxon>Spermatophyta</taxon>
        <taxon>Magnoliopsida</taxon>
        <taxon>eudicotyledons</taxon>
        <taxon>Gunneridae</taxon>
        <taxon>Pentapetalae</taxon>
        <taxon>rosids</taxon>
        <taxon>malvids</taxon>
        <taxon>Malvales</taxon>
        <taxon>Malvaceae</taxon>
        <taxon>Malvoideae</taxon>
        <taxon>Hibiscus</taxon>
    </lineage>
</organism>
<dbReference type="PANTHER" id="PTHR31286:SF180">
    <property type="entry name" value="OS10G0362600 PROTEIN"/>
    <property type="match status" value="1"/>
</dbReference>
<dbReference type="Pfam" id="PF00076">
    <property type="entry name" value="RRM_1"/>
    <property type="match status" value="1"/>
</dbReference>
<accession>A0A9W7J4S0</accession>
<dbReference type="AlphaFoldDB" id="A0A9W7J4S0"/>
<feature type="compositionally biased region" description="Basic and acidic residues" evidence="2">
    <location>
        <begin position="1"/>
        <end position="15"/>
    </location>
</feature>